<dbReference type="Pfam" id="PF00753">
    <property type="entry name" value="Lactamase_B"/>
    <property type="match status" value="1"/>
</dbReference>
<gene>
    <name evidence="2" type="ORF">AVDCRST_MAG53-2671</name>
</gene>
<organism evidence="2">
    <name type="scientific">uncultured Solirubrobacteraceae bacterium</name>
    <dbReference type="NCBI Taxonomy" id="1162706"/>
    <lineage>
        <taxon>Bacteria</taxon>
        <taxon>Bacillati</taxon>
        <taxon>Actinomycetota</taxon>
        <taxon>Thermoleophilia</taxon>
        <taxon>Solirubrobacterales</taxon>
        <taxon>Solirubrobacteraceae</taxon>
        <taxon>environmental samples</taxon>
    </lineage>
</organism>
<dbReference type="PANTHER" id="PTHR42951:SF17">
    <property type="entry name" value="METALLO-BETA-LACTAMASE DOMAIN-CONTAINING PROTEIN"/>
    <property type="match status" value="1"/>
</dbReference>
<dbReference type="Gene3D" id="3.60.15.10">
    <property type="entry name" value="Ribonuclease Z/Hydroxyacylglutathione hydrolase-like"/>
    <property type="match status" value="1"/>
</dbReference>
<protein>
    <submittedName>
        <fullName evidence="2">Beta-lactamase-like</fullName>
    </submittedName>
</protein>
<reference evidence="2" key="1">
    <citation type="submission" date="2020-02" db="EMBL/GenBank/DDBJ databases">
        <authorList>
            <person name="Meier V. D."/>
        </authorList>
    </citation>
    <scope>NUCLEOTIDE SEQUENCE</scope>
    <source>
        <strain evidence="2">AVDCRST_MAG53</strain>
    </source>
</reference>
<evidence type="ECO:0000259" key="1">
    <source>
        <dbReference type="SMART" id="SM00849"/>
    </source>
</evidence>
<sequence>MPDYTRKREVGRGERVLPGVWRLRLPLPWPGVPHCNAWAIAAGDGIVMVDTGMHEPGSEGHLDRALAQVNLRVETTKLLVCTHAHADHYGQAATVVDRAGCELWMHPDHEHMRAVATDPDAALMQRLEVARQSGVPEAPLEAYREVSRERGHGVAAYVEPDRALVPGVQVQTDLGAWDVVDTPGHAPSHVCLFQPERRLLLSGDHLLGRVSLYYDYGWSEDPVGEFLGSLQRVEALDVRLCLAGHGRTFSDVQGHIDANRALVRERLANVEEVVTGQALTAFDAVPSVYGQAITPMNANWWLSETLCYLRHLEVTGRTMRIPGAGGGPERWTSA</sequence>
<dbReference type="EMBL" id="CADCVR010000084">
    <property type="protein sequence ID" value="CAA9511764.1"/>
    <property type="molecule type" value="Genomic_DNA"/>
</dbReference>
<dbReference type="SMART" id="SM00849">
    <property type="entry name" value="Lactamase_B"/>
    <property type="match status" value="1"/>
</dbReference>
<dbReference type="PANTHER" id="PTHR42951">
    <property type="entry name" value="METALLO-BETA-LACTAMASE DOMAIN-CONTAINING"/>
    <property type="match status" value="1"/>
</dbReference>
<proteinExistence type="predicted"/>
<evidence type="ECO:0000313" key="2">
    <source>
        <dbReference type="EMBL" id="CAA9511764.1"/>
    </source>
</evidence>
<dbReference type="InterPro" id="IPR036866">
    <property type="entry name" value="RibonucZ/Hydroxyglut_hydro"/>
</dbReference>
<accession>A0A6J4T2V9</accession>
<dbReference type="SUPFAM" id="SSF56281">
    <property type="entry name" value="Metallo-hydrolase/oxidoreductase"/>
    <property type="match status" value="1"/>
</dbReference>
<dbReference type="InterPro" id="IPR050855">
    <property type="entry name" value="NDM-1-like"/>
</dbReference>
<dbReference type="AlphaFoldDB" id="A0A6J4T2V9"/>
<name>A0A6J4T2V9_9ACTN</name>
<feature type="domain" description="Metallo-beta-lactamase" evidence="1">
    <location>
        <begin position="34"/>
        <end position="245"/>
    </location>
</feature>
<dbReference type="InterPro" id="IPR001279">
    <property type="entry name" value="Metallo-B-lactamas"/>
</dbReference>